<dbReference type="SUPFAM" id="SSF103473">
    <property type="entry name" value="MFS general substrate transporter"/>
    <property type="match status" value="1"/>
</dbReference>
<proteinExistence type="predicted"/>
<reference evidence="2" key="2">
    <citation type="journal article" date="2015" name="Fish Shellfish Immunol.">
        <title>Early steps in the European eel (Anguilla anguilla)-Vibrio vulnificus interaction in the gills: Role of the RtxA13 toxin.</title>
        <authorList>
            <person name="Callol A."/>
            <person name="Pajuelo D."/>
            <person name="Ebbesson L."/>
            <person name="Teles M."/>
            <person name="MacKenzie S."/>
            <person name="Amaro C."/>
        </authorList>
    </citation>
    <scope>NUCLEOTIDE SEQUENCE</scope>
</reference>
<comment type="subcellular location">
    <subcellularLocation>
        <location evidence="1">Membrane</location>
        <topology evidence="1">Multi-pass membrane protein</topology>
    </subcellularLocation>
</comment>
<evidence type="ECO:0008006" key="3">
    <source>
        <dbReference type="Google" id="ProtNLM"/>
    </source>
</evidence>
<dbReference type="GO" id="GO:0016020">
    <property type="term" value="C:membrane"/>
    <property type="evidence" value="ECO:0007669"/>
    <property type="project" value="UniProtKB-SubCell"/>
</dbReference>
<name>A0A0E9RV41_ANGAN</name>
<protein>
    <recommendedName>
        <fullName evidence="3">Major facilitator superfamily (MFS) profile domain-containing protein</fullName>
    </recommendedName>
</protein>
<dbReference type="EMBL" id="GBXM01076439">
    <property type="protein sequence ID" value="JAH32138.1"/>
    <property type="molecule type" value="Transcribed_RNA"/>
</dbReference>
<reference evidence="2" key="1">
    <citation type="submission" date="2014-11" db="EMBL/GenBank/DDBJ databases">
        <authorList>
            <person name="Amaro Gonzalez C."/>
        </authorList>
    </citation>
    <scope>NUCLEOTIDE SEQUENCE</scope>
</reference>
<evidence type="ECO:0000313" key="2">
    <source>
        <dbReference type="EMBL" id="JAH32138.1"/>
    </source>
</evidence>
<dbReference type="AlphaFoldDB" id="A0A0E9RV41"/>
<sequence length="101" mass="11218">METGGIVMTLQDGDNARLNSRISSTPQYGSISENQTKDETTSVKMAIPSPERSYIAVAVLCYVNLLNYMDRYTIAGILLNIQQYFRINDSTAGLLQTVFIC</sequence>
<evidence type="ECO:0000256" key="1">
    <source>
        <dbReference type="ARBA" id="ARBA00004141"/>
    </source>
</evidence>
<organism evidence="2">
    <name type="scientific">Anguilla anguilla</name>
    <name type="common">European freshwater eel</name>
    <name type="synonym">Muraena anguilla</name>
    <dbReference type="NCBI Taxonomy" id="7936"/>
    <lineage>
        <taxon>Eukaryota</taxon>
        <taxon>Metazoa</taxon>
        <taxon>Chordata</taxon>
        <taxon>Craniata</taxon>
        <taxon>Vertebrata</taxon>
        <taxon>Euteleostomi</taxon>
        <taxon>Actinopterygii</taxon>
        <taxon>Neopterygii</taxon>
        <taxon>Teleostei</taxon>
        <taxon>Anguilliformes</taxon>
        <taxon>Anguillidae</taxon>
        <taxon>Anguilla</taxon>
    </lineage>
</organism>
<dbReference type="InterPro" id="IPR036259">
    <property type="entry name" value="MFS_trans_sf"/>
</dbReference>
<accession>A0A0E9RV41</accession>